<sequence length="245" mass="29329">MNIIKIETFEVISDEVPFFNEIFVNEKGAFKLPSPFFERQKRYRIIKGYEVEGRKFFVKEYLSCFEEGDKEWENLFFLKKFGFNVPKPFFRLKSSERYLLATFALEGLPLSKLLTEEKDQNIFFLKTLGQLLANLHKHKIYHQDCYLNHFFWDEDTKTLGFLDVSRIISNPRFSLKYQIKDLAQLGYSFEEYLGDKGKFLFQKFLSYYLDLSGINSASLLKSLLEFKIWLIRRRTKKARKRGKML</sequence>
<evidence type="ECO:0000313" key="1">
    <source>
        <dbReference type="EMBL" id="HHQ15616.1"/>
    </source>
</evidence>
<dbReference type="EMBL" id="DRWR01000039">
    <property type="protein sequence ID" value="HHQ15616.1"/>
    <property type="molecule type" value="Genomic_DNA"/>
</dbReference>
<dbReference type="InterPro" id="IPR011009">
    <property type="entry name" value="Kinase-like_dom_sf"/>
</dbReference>
<protein>
    <recommendedName>
        <fullName evidence="2">Lipopolysaccharide kinase</fullName>
    </recommendedName>
</protein>
<dbReference type="SUPFAM" id="SSF56112">
    <property type="entry name" value="Protein kinase-like (PK-like)"/>
    <property type="match status" value="1"/>
</dbReference>
<proteinExistence type="predicted"/>
<evidence type="ECO:0008006" key="2">
    <source>
        <dbReference type="Google" id="ProtNLM"/>
    </source>
</evidence>
<dbReference type="Pfam" id="PF06293">
    <property type="entry name" value="Kdo"/>
    <property type="match status" value="1"/>
</dbReference>
<gene>
    <name evidence="1" type="ORF">ENM15_02205</name>
</gene>
<name>A0A7V6CDL1_9BACT</name>
<accession>A0A7V6CDL1</accession>
<reference evidence="1" key="1">
    <citation type="journal article" date="2020" name="mSystems">
        <title>Genome- and Community-Level Interaction Insights into Carbon Utilization and Element Cycling Functions of Hydrothermarchaeota in Hydrothermal Sediment.</title>
        <authorList>
            <person name="Zhou Z."/>
            <person name="Liu Y."/>
            <person name="Xu W."/>
            <person name="Pan J."/>
            <person name="Luo Z.H."/>
            <person name="Li M."/>
        </authorList>
    </citation>
    <scope>NUCLEOTIDE SEQUENCE [LARGE SCALE GENOMIC DNA]</scope>
    <source>
        <strain evidence="1">SpSt-106</strain>
    </source>
</reference>
<dbReference type="AlphaFoldDB" id="A0A7V6CDL1"/>
<dbReference type="Gene3D" id="1.10.510.10">
    <property type="entry name" value="Transferase(Phosphotransferase) domain 1"/>
    <property type="match status" value="1"/>
</dbReference>
<organism evidence="1">
    <name type="scientific">Thermodesulfobacterium geofontis</name>
    <dbReference type="NCBI Taxonomy" id="1295609"/>
    <lineage>
        <taxon>Bacteria</taxon>
        <taxon>Pseudomonadati</taxon>
        <taxon>Thermodesulfobacteriota</taxon>
        <taxon>Thermodesulfobacteria</taxon>
        <taxon>Thermodesulfobacteriales</taxon>
        <taxon>Thermodesulfobacteriaceae</taxon>
        <taxon>Thermodesulfobacterium</taxon>
    </lineage>
</organism>
<comment type="caution">
    <text evidence="1">The sequence shown here is derived from an EMBL/GenBank/DDBJ whole genome shotgun (WGS) entry which is preliminary data.</text>
</comment>